<protein>
    <recommendedName>
        <fullName evidence="4">Lipoprotein</fullName>
    </recommendedName>
</protein>
<feature type="chain" id="PRO_5046114563" description="Lipoprotein" evidence="1">
    <location>
        <begin position="19"/>
        <end position="238"/>
    </location>
</feature>
<evidence type="ECO:0008006" key="4">
    <source>
        <dbReference type="Google" id="ProtNLM"/>
    </source>
</evidence>
<organism evidence="2 3">
    <name type="scientific">Clostridium ganghwense</name>
    <dbReference type="NCBI Taxonomy" id="312089"/>
    <lineage>
        <taxon>Bacteria</taxon>
        <taxon>Bacillati</taxon>
        <taxon>Bacillota</taxon>
        <taxon>Clostridia</taxon>
        <taxon>Eubacteriales</taxon>
        <taxon>Clostridiaceae</taxon>
        <taxon>Clostridium</taxon>
    </lineage>
</organism>
<dbReference type="RefSeq" id="WP_268050171.1">
    <property type="nucleotide sequence ID" value="NZ_JAPQES010000004.1"/>
</dbReference>
<comment type="caution">
    <text evidence="2">The sequence shown here is derived from an EMBL/GenBank/DDBJ whole genome shotgun (WGS) entry which is preliminary data.</text>
</comment>
<evidence type="ECO:0000313" key="2">
    <source>
        <dbReference type="EMBL" id="MCY6371304.1"/>
    </source>
</evidence>
<keyword evidence="3" id="KW-1185">Reference proteome</keyword>
<feature type="signal peptide" evidence="1">
    <location>
        <begin position="1"/>
        <end position="18"/>
    </location>
</feature>
<reference evidence="2" key="1">
    <citation type="submission" date="2022-12" db="EMBL/GenBank/DDBJ databases">
        <authorList>
            <person name="Wang J."/>
        </authorList>
    </citation>
    <scope>NUCLEOTIDE SEQUENCE</scope>
    <source>
        <strain evidence="2">HY-42-06</strain>
    </source>
</reference>
<proteinExistence type="predicted"/>
<name>A0ABT4CQJ1_9CLOT</name>
<evidence type="ECO:0000256" key="1">
    <source>
        <dbReference type="SAM" id="SignalP"/>
    </source>
</evidence>
<evidence type="ECO:0000313" key="3">
    <source>
        <dbReference type="Proteomes" id="UP001079657"/>
    </source>
</evidence>
<dbReference type="PROSITE" id="PS51257">
    <property type="entry name" value="PROKAR_LIPOPROTEIN"/>
    <property type="match status" value="1"/>
</dbReference>
<dbReference type="Proteomes" id="UP001079657">
    <property type="component" value="Unassembled WGS sequence"/>
</dbReference>
<gene>
    <name evidence="2" type="ORF">OXH55_11710</name>
</gene>
<dbReference type="EMBL" id="JAPQES010000004">
    <property type="protein sequence ID" value="MCY6371304.1"/>
    <property type="molecule type" value="Genomic_DNA"/>
</dbReference>
<sequence>MKSIIKKISCFACVSVLTAVIVGCGAKGKAEVAKNKDAAKTAKVYSEELAKYFPALEGTVLKYSGTAEYGHTITLNKVTDNQESLTLDFKGEIQDVSEGEGPSKEDLLLETQYVVDKDSVKEIQKNVKRRHSQSIIREQVVLKLPIEKGKTWSQKVSIDGKEYTAETKIVEVSTDDKNKNIVKTETVVKGIESYPENTYKEIKIFKEGKGLVEFQNVILLQKEPFEFRYKLFEPQENK</sequence>
<accession>A0ABT4CQJ1</accession>
<keyword evidence="1" id="KW-0732">Signal</keyword>